<dbReference type="InterPro" id="IPR006629">
    <property type="entry name" value="LITAF"/>
</dbReference>
<comment type="caution">
    <text evidence="8">The sequence shown here is derived from an EMBL/GenBank/DDBJ whole genome shotgun (WGS) entry which is preliminary data.</text>
</comment>
<evidence type="ECO:0000256" key="5">
    <source>
        <dbReference type="ARBA" id="ARBA00023136"/>
    </source>
</evidence>
<sequence length="162" mass="16856">MGEDLKQPLLGPSAPPHPGYAGGGPSGPSAPPAPGYPVAGYPVAAPGPSGGAAYPSVAPPSAYPSIPAAPVLAPAPPVVTVCRHEHHHHGETRLACGNCHRLGVPEPDKESGLCTCISAVGLCASGCWCCWFMPFCCDITKDTVYRCPWCHAEMYRRRAPFE</sequence>
<reference evidence="8" key="1">
    <citation type="journal article" date="2020" name="bioRxiv">
        <title>Comparative genomics of Chlamydomonas.</title>
        <authorList>
            <person name="Craig R.J."/>
            <person name="Hasan A.R."/>
            <person name="Ness R.W."/>
            <person name="Keightley P.D."/>
        </authorList>
    </citation>
    <scope>NUCLEOTIDE SEQUENCE</scope>
    <source>
        <strain evidence="8">CCAP 11/70</strain>
    </source>
</reference>
<dbReference type="Pfam" id="PF10601">
    <property type="entry name" value="zf-LITAF-like"/>
    <property type="match status" value="1"/>
</dbReference>
<feature type="region of interest" description="Disordered" evidence="6">
    <location>
        <begin position="1"/>
        <end position="33"/>
    </location>
</feature>
<accession>A0A835XR85</accession>
<dbReference type="PROSITE" id="PS51837">
    <property type="entry name" value="LITAF"/>
    <property type="match status" value="1"/>
</dbReference>
<evidence type="ECO:0000256" key="1">
    <source>
        <dbReference type="ARBA" id="ARBA00004170"/>
    </source>
</evidence>
<evidence type="ECO:0000259" key="7">
    <source>
        <dbReference type="PROSITE" id="PS51837"/>
    </source>
</evidence>
<keyword evidence="4" id="KW-0862">Zinc</keyword>
<evidence type="ECO:0000256" key="3">
    <source>
        <dbReference type="ARBA" id="ARBA00022723"/>
    </source>
</evidence>
<dbReference type="PANTHER" id="PTHR23292:SF6">
    <property type="entry name" value="FI16602P1-RELATED"/>
    <property type="match status" value="1"/>
</dbReference>
<dbReference type="GO" id="GO:0016020">
    <property type="term" value="C:membrane"/>
    <property type="evidence" value="ECO:0007669"/>
    <property type="project" value="UniProtKB-SubCell"/>
</dbReference>
<comment type="similarity">
    <text evidence="2">Belongs to the CDIP1/LITAF family.</text>
</comment>
<keyword evidence="5" id="KW-0472">Membrane</keyword>
<dbReference type="Proteomes" id="UP000612055">
    <property type="component" value="Unassembled WGS sequence"/>
</dbReference>
<evidence type="ECO:0000256" key="4">
    <source>
        <dbReference type="ARBA" id="ARBA00022833"/>
    </source>
</evidence>
<keyword evidence="3" id="KW-0479">Metal-binding</keyword>
<evidence type="ECO:0000256" key="6">
    <source>
        <dbReference type="SAM" id="MobiDB-lite"/>
    </source>
</evidence>
<proteinExistence type="inferred from homology"/>
<evidence type="ECO:0000313" key="9">
    <source>
        <dbReference type="Proteomes" id="UP000612055"/>
    </source>
</evidence>
<gene>
    <name evidence="8" type="ORF">HYH03_012798</name>
</gene>
<dbReference type="SMART" id="SM00714">
    <property type="entry name" value="LITAF"/>
    <property type="match status" value="1"/>
</dbReference>
<feature type="domain" description="LITAF" evidence="7">
    <location>
        <begin position="76"/>
        <end position="159"/>
    </location>
</feature>
<dbReference type="AlphaFoldDB" id="A0A835XR85"/>
<keyword evidence="9" id="KW-1185">Reference proteome</keyword>
<comment type="subcellular location">
    <subcellularLocation>
        <location evidence="1">Membrane</location>
        <topology evidence="1">Peripheral membrane protein</topology>
    </subcellularLocation>
</comment>
<name>A0A835XR85_9CHLO</name>
<evidence type="ECO:0000256" key="2">
    <source>
        <dbReference type="ARBA" id="ARBA00005975"/>
    </source>
</evidence>
<organism evidence="8 9">
    <name type="scientific">Edaphochlamys debaryana</name>
    <dbReference type="NCBI Taxonomy" id="47281"/>
    <lineage>
        <taxon>Eukaryota</taxon>
        <taxon>Viridiplantae</taxon>
        <taxon>Chlorophyta</taxon>
        <taxon>core chlorophytes</taxon>
        <taxon>Chlorophyceae</taxon>
        <taxon>CS clade</taxon>
        <taxon>Chlamydomonadales</taxon>
        <taxon>Chlamydomonadales incertae sedis</taxon>
        <taxon>Edaphochlamys</taxon>
    </lineage>
</organism>
<dbReference type="InterPro" id="IPR037519">
    <property type="entry name" value="LITAF_fam"/>
</dbReference>
<dbReference type="EMBL" id="JAEHOE010000081">
    <property type="protein sequence ID" value="KAG2488626.1"/>
    <property type="molecule type" value="Genomic_DNA"/>
</dbReference>
<dbReference type="OrthoDB" id="5599753at2759"/>
<dbReference type="PANTHER" id="PTHR23292">
    <property type="entry name" value="LIPOPOLYSACCHARIDE-INDUCED TUMOR NECROSIS FACTOR-ALPHA FACTOR"/>
    <property type="match status" value="1"/>
</dbReference>
<evidence type="ECO:0000313" key="8">
    <source>
        <dbReference type="EMBL" id="KAG2488626.1"/>
    </source>
</evidence>
<dbReference type="GO" id="GO:0008270">
    <property type="term" value="F:zinc ion binding"/>
    <property type="evidence" value="ECO:0007669"/>
    <property type="project" value="TreeGrafter"/>
</dbReference>
<protein>
    <recommendedName>
        <fullName evidence="7">LITAF domain-containing protein</fullName>
    </recommendedName>
</protein>